<evidence type="ECO:0000313" key="1">
    <source>
        <dbReference type="EnsemblMetazoa" id="GPPI037389-PA"/>
    </source>
</evidence>
<organism evidence="1 2">
    <name type="scientific">Glossina palpalis gambiensis</name>
    <dbReference type="NCBI Taxonomy" id="67801"/>
    <lineage>
        <taxon>Eukaryota</taxon>
        <taxon>Metazoa</taxon>
        <taxon>Ecdysozoa</taxon>
        <taxon>Arthropoda</taxon>
        <taxon>Hexapoda</taxon>
        <taxon>Insecta</taxon>
        <taxon>Pterygota</taxon>
        <taxon>Neoptera</taxon>
        <taxon>Endopterygota</taxon>
        <taxon>Diptera</taxon>
        <taxon>Brachycera</taxon>
        <taxon>Muscomorpha</taxon>
        <taxon>Hippoboscoidea</taxon>
        <taxon>Glossinidae</taxon>
        <taxon>Glossina</taxon>
    </lineage>
</organism>
<sequence>MKLNQMMRKHNIKMIEALHAFVAITFASKSQFYILEVNEKIGIFIGEVNRWWKKGGKFALLQRPQPSIFHLARKQMVLCQECSIEFLSHGNGLNIVQDDYS</sequence>
<dbReference type="EnsemblMetazoa" id="GPPI037389-RA">
    <property type="protein sequence ID" value="GPPI037389-PA"/>
    <property type="gene ID" value="GPPI037389"/>
</dbReference>
<evidence type="ECO:0000313" key="2">
    <source>
        <dbReference type="Proteomes" id="UP000092460"/>
    </source>
</evidence>
<proteinExistence type="predicted"/>
<accession>A0A1B0BQG8</accession>
<protein>
    <submittedName>
        <fullName evidence="1">Uncharacterized protein</fullName>
    </submittedName>
</protein>
<dbReference type="VEuPathDB" id="VectorBase:GPPI037389"/>
<name>A0A1B0BQG8_9MUSC</name>
<keyword evidence="2" id="KW-1185">Reference proteome</keyword>
<reference evidence="2" key="1">
    <citation type="submission" date="2015-01" db="EMBL/GenBank/DDBJ databases">
        <authorList>
            <person name="Aksoy S."/>
            <person name="Warren W."/>
            <person name="Wilson R.K."/>
        </authorList>
    </citation>
    <scope>NUCLEOTIDE SEQUENCE [LARGE SCALE GENOMIC DNA]</scope>
    <source>
        <strain evidence="2">IAEA</strain>
    </source>
</reference>
<dbReference type="Proteomes" id="UP000092460">
    <property type="component" value="Unassembled WGS sequence"/>
</dbReference>
<dbReference type="AlphaFoldDB" id="A0A1B0BQG8"/>
<dbReference type="EMBL" id="JXJN01018616">
    <property type="status" value="NOT_ANNOTATED_CDS"/>
    <property type="molecule type" value="Genomic_DNA"/>
</dbReference>
<reference evidence="1" key="2">
    <citation type="submission" date="2020-05" db="UniProtKB">
        <authorList>
            <consortium name="EnsemblMetazoa"/>
        </authorList>
    </citation>
    <scope>IDENTIFICATION</scope>
    <source>
        <strain evidence="1">IAEA</strain>
    </source>
</reference>